<organism evidence="1 2">
    <name type="scientific">Dibothriocephalus latus</name>
    <name type="common">Fish tapeworm</name>
    <name type="synonym">Diphyllobothrium latum</name>
    <dbReference type="NCBI Taxonomy" id="60516"/>
    <lineage>
        <taxon>Eukaryota</taxon>
        <taxon>Metazoa</taxon>
        <taxon>Spiralia</taxon>
        <taxon>Lophotrochozoa</taxon>
        <taxon>Platyhelminthes</taxon>
        <taxon>Cestoda</taxon>
        <taxon>Eucestoda</taxon>
        <taxon>Diphyllobothriidea</taxon>
        <taxon>Diphyllobothriidae</taxon>
        <taxon>Dibothriocephalus</taxon>
    </lineage>
</organism>
<reference evidence="1 2" key="1">
    <citation type="submission" date="2018-11" db="EMBL/GenBank/DDBJ databases">
        <authorList>
            <consortium name="Pathogen Informatics"/>
        </authorList>
    </citation>
    <scope>NUCLEOTIDE SEQUENCE [LARGE SCALE GENOMIC DNA]</scope>
</reference>
<dbReference type="OrthoDB" id="6137485at2759"/>
<gene>
    <name evidence="1" type="ORF">DILT_LOCUS8416</name>
</gene>
<evidence type="ECO:0000313" key="2">
    <source>
        <dbReference type="Proteomes" id="UP000281553"/>
    </source>
</evidence>
<keyword evidence="2" id="KW-1185">Reference proteome</keyword>
<proteinExistence type="predicted"/>
<dbReference type="AlphaFoldDB" id="A0A3P7L586"/>
<sequence length="129" mass="15053">MLSRFPACLNETRPFLEMKGIEHPELAETEWLLMFYYLVDMTDHLYQPKVKMQGNGNAVLSRQQAMFHFENKLELFIMDLETGRLLHFEKLRQYTDACTLTVARMCTLIGNRTHWSCPGDLGIPTRAEP</sequence>
<dbReference type="Proteomes" id="UP000281553">
    <property type="component" value="Unassembled WGS sequence"/>
</dbReference>
<dbReference type="PANTHER" id="PTHR45913">
    <property type="entry name" value="EPM2A-INTERACTING PROTEIN 1"/>
    <property type="match status" value="1"/>
</dbReference>
<name>A0A3P7L586_DIBLA</name>
<protein>
    <submittedName>
        <fullName evidence="1">Uncharacterized protein</fullName>
    </submittedName>
</protein>
<dbReference type="PANTHER" id="PTHR45913:SF10">
    <property type="entry name" value="DUF4371 DOMAIN-CONTAINING PROTEIN"/>
    <property type="match status" value="1"/>
</dbReference>
<dbReference type="EMBL" id="UYRU01054236">
    <property type="protein sequence ID" value="VDN12585.1"/>
    <property type="molecule type" value="Genomic_DNA"/>
</dbReference>
<evidence type="ECO:0000313" key="1">
    <source>
        <dbReference type="EMBL" id="VDN12585.1"/>
    </source>
</evidence>
<accession>A0A3P7L586</accession>